<keyword evidence="5" id="KW-0963">Cytoplasm</keyword>
<dbReference type="FunFam" id="1.10.287.10:FF:000018">
    <property type="entry name" value="Ataxin-3 homolog"/>
    <property type="match status" value="1"/>
</dbReference>
<evidence type="ECO:0000256" key="17">
    <source>
        <dbReference type="ARBA" id="ARBA00082365"/>
    </source>
</evidence>
<comment type="function">
    <text evidence="14">Acts as a chain editing deubiquitinating enzyme that binds and cleaves 'Lys-48'-linked polyubiquitin chains, with a preference for chains containing four or more ubiquitin molecules thereby modulating protein degradation by the ubiquitin-proteasome pathway. Probably by regulating the IGF-1-insulin-like pathway, regulates lifespan. Regulates germline DNA double-strand-break repair and apoptosis in response to DNA damage by recruiting E4 ubiquitin-protein ligase ufd-2 to DNA repair foci. Interacts with key regulators of transcription and represses transcription. Acts as a histone-binding protein that regulates transcription.</text>
</comment>
<dbReference type="InterPro" id="IPR006155">
    <property type="entry name" value="Josephin"/>
</dbReference>
<dbReference type="GO" id="GO:0005737">
    <property type="term" value="C:cytoplasm"/>
    <property type="evidence" value="ECO:0007669"/>
    <property type="project" value="UniProtKB-SubCell"/>
</dbReference>
<dbReference type="EMBL" id="JXXN02003731">
    <property type="protein sequence ID" value="THD21229.1"/>
    <property type="molecule type" value="Genomic_DNA"/>
</dbReference>
<evidence type="ECO:0000256" key="16">
    <source>
        <dbReference type="ARBA" id="ARBA00069055"/>
    </source>
</evidence>
<dbReference type="GO" id="GO:0005634">
    <property type="term" value="C:nucleus"/>
    <property type="evidence" value="ECO:0007669"/>
    <property type="project" value="UniProtKB-SubCell"/>
</dbReference>
<evidence type="ECO:0000256" key="3">
    <source>
        <dbReference type="ARBA" id="ARBA00004496"/>
    </source>
</evidence>
<evidence type="ECO:0000256" key="7">
    <source>
        <dbReference type="ARBA" id="ARBA00022737"/>
    </source>
</evidence>
<comment type="caution">
    <text evidence="22">The sequence shown here is derived from an EMBL/GenBank/DDBJ whole genome shotgun (WGS) entry which is preliminary data.</text>
</comment>
<dbReference type="Proteomes" id="UP000230066">
    <property type="component" value="Unassembled WGS sequence"/>
</dbReference>
<evidence type="ECO:0000256" key="13">
    <source>
        <dbReference type="ARBA" id="ARBA00023242"/>
    </source>
</evidence>
<keyword evidence="10" id="KW-0788">Thiol protease</keyword>
<evidence type="ECO:0000256" key="6">
    <source>
        <dbReference type="ARBA" id="ARBA00022670"/>
    </source>
</evidence>
<dbReference type="EC" id="3.4.19.12" evidence="4"/>
<dbReference type="PROSITE" id="PS50957">
    <property type="entry name" value="JOSEPHIN"/>
    <property type="match status" value="1"/>
</dbReference>
<keyword evidence="8" id="KW-0833">Ubl conjugation pathway</keyword>
<evidence type="ECO:0000256" key="8">
    <source>
        <dbReference type="ARBA" id="ARBA00022786"/>
    </source>
</evidence>
<keyword evidence="13" id="KW-0539">Nucleus</keyword>
<feature type="compositionally biased region" description="Polar residues" evidence="20">
    <location>
        <begin position="176"/>
        <end position="191"/>
    </location>
</feature>
<feature type="region of interest" description="Disordered" evidence="20">
    <location>
        <begin position="176"/>
        <end position="197"/>
    </location>
</feature>
<evidence type="ECO:0000256" key="14">
    <source>
        <dbReference type="ARBA" id="ARBA00060106"/>
    </source>
</evidence>
<evidence type="ECO:0000256" key="1">
    <source>
        <dbReference type="ARBA" id="ARBA00000707"/>
    </source>
</evidence>
<dbReference type="PANTHER" id="PTHR14159:SF0">
    <property type="entry name" value="ATAXIN-3-RELATED"/>
    <property type="match status" value="1"/>
</dbReference>
<dbReference type="Gene3D" id="3.90.70.40">
    <property type="match status" value="1"/>
</dbReference>
<dbReference type="PANTHER" id="PTHR14159">
    <property type="entry name" value="ATAXIN-3-RELATED"/>
    <property type="match status" value="1"/>
</dbReference>
<feature type="active site" description="Nucleophile" evidence="18">
    <location>
        <position position="14"/>
    </location>
</feature>
<evidence type="ECO:0000313" key="22">
    <source>
        <dbReference type="EMBL" id="THD21229.1"/>
    </source>
</evidence>
<keyword evidence="9 19" id="KW-0378">Hydrolase</keyword>
<comment type="subunit">
    <text evidence="15">Forms a complex composed of deubiquitinating enzyme atx-3, adapter ubxn-5 and cdc-48.1. Forms a complex composed of deubiquitinating enzyme atx-3, E4 ubiquitin-protein ligase ufd-2 and cdc-48.1. Interacts (via RRDR motif) with cdc-48.1 (via N-terminus) and cdc-48.2 (via N-terminus); the interaction with cdc-48.1 is not required for atx-3 enzymatic activity. Interacts (via C-terminus) with ubxn-5. May interact with ned-8.</text>
</comment>
<evidence type="ECO:0000259" key="21">
    <source>
        <dbReference type="PROSITE" id="PS50957"/>
    </source>
</evidence>
<proteinExistence type="predicted"/>
<comment type="catalytic activity">
    <reaction evidence="1">
        <text>Thiol-dependent hydrolysis of ester, thioester, amide, peptide and isopeptide bonds formed by the C-terminal Gly of ubiquitin (a 76-residue protein attached to proteins as an intracellular targeting signal).</text>
        <dbReference type="EC" id="3.4.19.12"/>
    </reaction>
</comment>
<sequence>MERIFHEKQEGSLCAQHCLNALLQGPFFTAVDLAELAKQLDEAEQSHLPNSSRRSQNMDETGYFSIQVITKALSIWSLELVPLLRQSPEAETARKNPTNQKAFICNFRDHWFTIRRLGQQWFDLNSIMSRPKLISNTYLEIYLAQLQKEGHSIFFVTGKLPTSEADRYLWENPLSEQEVSGTVDQPGPSSSDYEDDDEQMKLALALCQSEMDEEDVSLQHALQATQEEEQERELQRALELSVKDYHCFQPSSDLK</sequence>
<evidence type="ECO:0000313" key="23">
    <source>
        <dbReference type="Proteomes" id="UP000230066"/>
    </source>
</evidence>
<feature type="active site" description="Proton acceptor" evidence="18">
    <location>
        <position position="110"/>
    </location>
</feature>
<feature type="active site" evidence="19">
    <location>
        <position position="14"/>
    </location>
</feature>
<feature type="domain" description="Josephin" evidence="21">
    <location>
        <begin position="1"/>
        <end position="171"/>
    </location>
</feature>
<dbReference type="Pfam" id="PF02099">
    <property type="entry name" value="Josephin"/>
    <property type="match status" value="1"/>
</dbReference>
<protein>
    <recommendedName>
        <fullName evidence="16">Ataxin-3 homolog</fullName>
        <ecNumber evidence="4">3.4.19.12</ecNumber>
    </recommendedName>
    <alternativeName>
        <fullName evidence="17">Machado-Joseph disease-like protein</fullName>
    </alternativeName>
</protein>
<accession>A0A4E0R089</accession>
<dbReference type="SMART" id="SM01246">
    <property type="entry name" value="Josephin"/>
    <property type="match status" value="1"/>
</dbReference>
<evidence type="ECO:0000256" key="4">
    <source>
        <dbReference type="ARBA" id="ARBA00012759"/>
    </source>
</evidence>
<keyword evidence="11" id="KW-0805">Transcription regulation</keyword>
<evidence type="ECO:0000256" key="12">
    <source>
        <dbReference type="ARBA" id="ARBA00023163"/>
    </source>
</evidence>
<dbReference type="PRINTS" id="PR01233">
    <property type="entry name" value="JOSEPHIN"/>
</dbReference>
<comment type="subcellular location">
    <subcellularLocation>
        <location evidence="3">Cytoplasm</location>
    </subcellularLocation>
    <subcellularLocation>
        <location evidence="2">Nucleus</location>
    </subcellularLocation>
</comment>
<dbReference type="GO" id="GO:0004843">
    <property type="term" value="F:cysteine-type deubiquitinase activity"/>
    <property type="evidence" value="ECO:0007669"/>
    <property type="project" value="UniProtKB-EC"/>
</dbReference>
<dbReference type="GO" id="GO:0016579">
    <property type="term" value="P:protein deubiquitination"/>
    <property type="evidence" value="ECO:0007669"/>
    <property type="project" value="InterPro"/>
</dbReference>
<dbReference type="GO" id="GO:0006508">
    <property type="term" value="P:proteolysis"/>
    <property type="evidence" value="ECO:0007669"/>
    <property type="project" value="UniProtKB-KW"/>
</dbReference>
<gene>
    <name evidence="22" type="ORF">D915_007982</name>
</gene>
<dbReference type="Gene3D" id="1.10.287.10">
    <property type="entry name" value="S15/NS1, RNA-binding"/>
    <property type="match status" value="1"/>
</dbReference>
<name>A0A4E0R089_FASHE</name>
<organism evidence="22 23">
    <name type="scientific">Fasciola hepatica</name>
    <name type="common">Liver fluke</name>
    <dbReference type="NCBI Taxonomy" id="6192"/>
    <lineage>
        <taxon>Eukaryota</taxon>
        <taxon>Metazoa</taxon>
        <taxon>Spiralia</taxon>
        <taxon>Lophotrochozoa</taxon>
        <taxon>Platyhelminthes</taxon>
        <taxon>Trematoda</taxon>
        <taxon>Digenea</taxon>
        <taxon>Plagiorchiida</taxon>
        <taxon>Echinostomata</taxon>
        <taxon>Echinostomatoidea</taxon>
        <taxon>Fasciolidae</taxon>
        <taxon>Fasciola</taxon>
    </lineage>
</organism>
<feature type="active site" evidence="18 19">
    <location>
        <position position="125"/>
    </location>
</feature>
<dbReference type="AlphaFoldDB" id="A0A4E0R089"/>
<evidence type="ECO:0000256" key="20">
    <source>
        <dbReference type="SAM" id="MobiDB-lite"/>
    </source>
</evidence>
<evidence type="ECO:0000256" key="19">
    <source>
        <dbReference type="PROSITE-ProRule" id="PRU00331"/>
    </source>
</evidence>
<evidence type="ECO:0000256" key="9">
    <source>
        <dbReference type="ARBA" id="ARBA00022801"/>
    </source>
</evidence>
<evidence type="ECO:0000256" key="11">
    <source>
        <dbReference type="ARBA" id="ARBA00023015"/>
    </source>
</evidence>
<evidence type="ECO:0000256" key="15">
    <source>
        <dbReference type="ARBA" id="ARBA00063584"/>
    </source>
</evidence>
<evidence type="ECO:0000256" key="18">
    <source>
        <dbReference type="PIRSR" id="PIRSR633865-1"/>
    </source>
</evidence>
<keyword evidence="12" id="KW-0804">Transcription</keyword>
<evidence type="ECO:0000256" key="10">
    <source>
        <dbReference type="ARBA" id="ARBA00022807"/>
    </source>
</evidence>
<dbReference type="InterPro" id="IPR033865">
    <property type="entry name" value="Ataxin-3"/>
</dbReference>
<keyword evidence="23" id="KW-1185">Reference proteome</keyword>
<keyword evidence="7" id="KW-0677">Repeat</keyword>
<feature type="active site" evidence="19">
    <location>
        <position position="110"/>
    </location>
</feature>
<reference evidence="22" key="1">
    <citation type="submission" date="2019-03" db="EMBL/GenBank/DDBJ databases">
        <title>Improved annotation for the trematode Fasciola hepatica.</title>
        <authorList>
            <person name="Choi Y.-J."/>
            <person name="Martin J."/>
            <person name="Mitreva M."/>
        </authorList>
    </citation>
    <scope>NUCLEOTIDE SEQUENCE [LARGE SCALE GENOMIC DNA]</scope>
</reference>
<keyword evidence="6" id="KW-0645">Protease</keyword>
<evidence type="ECO:0000256" key="2">
    <source>
        <dbReference type="ARBA" id="ARBA00004123"/>
    </source>
</evidence>
<evidence type="ECO:0000256" key="5">
    <source>
        <dbReference type="ARBA" id="ARBA00022490"/>
    </source>
</evidence>